<gene>
    <name evidence="2" type="ORF">MBOU_14470</name>
</gene>
<dbReference type="Pfam" id="PF13649">
    <property type="entry name" value="Methyltransf_25"/>
    <property type="match status" value="1"/>
</dbReference>
<dbReference type="CDD" id="cd02440">
    <property type="entry name" value="AdoMet_MTases"/>
    <property type="match status" value="1"/>
</dbReference>
<dbReference type="InterPro" id="IPR029063">
    <property type="entry name" value="SAM-dependent_MTases_sf"/>
</dbReference>
<dbReference type="AlphaFoldDB" id="A0A7I9YL44"/>
<evidence type="ECO:0000313" key="3">
    <source>
        <dbReference type="Proteomes" id="UP000465360"/>
    </source>
</evidence>
<organism evidence="2 3">
    <name type="scientific">Mycobacterium bourgelatii</name>
    <dbReference type="NCBI Taxonomy" id="1273442"/>
    <lineage>
        <taxon>Bacteria</taxon>
        <taxon>Bacillati</taxon>
        <taxon>Actinomycetota</taxon>
        <taxon>Actinomycetes</taxon>
        <taxon>Mycobacteriales</taxon>
        <taxon>Mycobacteriaceae</taxon>
        <taxon>Mycobacterium</taxon>
    </lineage>
</organism>
<protein>
    <recommendedName>
        <fullName evidence="1">Methyltransferase domain-containing protein</fullName>
    </recommendedName>
</protein>
<evidence type="ECO:0000259" key="1">
    <source>
        <dbReference type="Pfam" id="PF13649"/>
    </source>
</evidence>
<dbReference type="EMBL" id="BLKZ01000001">
    <property type="protein sequence ID" value="GFG89405.1"/>
    <property type="molecule type" value="Genomic_DNA"/>
</dbReference>
<sequence>MTVLAMRSTFPETLDDDDTDLAVYQRCLTELDRINRLTFAHQPTLRWLNAATCGLPAGAWISVCDVAFGYGDLLRAIARWADARGLRAQLYGIDLNPRSAAAARAATPPDMPIRYLTGDVFNHRPDAPYDFVVSSQFTHHLSDDQVVRFLRWIDTYAELGWHITDLHRRVLPYYGFPVLARLLGLHSITRTDGAISIARSFRRGEWQAFANIAGVKAEITRAPGFRLCVRSS</sequence>
<dbReference type="InterPro" id="IPR041698">
    <property type="entry name" value="Methyltransf_25"/>
</dbReference>
<dbReference type="SUPFAM" id="SSF53335">
    <property type="entry name" value="S-adenosyl-L-methionine-dependent methyltransferases"/>
    <property type="match status" value="1"/>
</dbReference>
<evidence type="ECO:0000313" key="2">
    <source>
        <dbReference type="EMBL" id="GFG89405.1"/>
    </source>
</evidence>
<accession>A0A7I9YL44</accession>
<keyword evidence="3" id="KW-1185">Reference proteome</keyword>
<dbReference type="Proteomes" id="UP000465360">
    <property type="component" value="Unassembled WGS sequence"/>
</dbReference>
<comment type="caution">
    <text evidence="2">The sequence shown here is derived from an EMBL/GenBank/DDBJ whole genome shotgun (WGS) entry which is preliminary data.</text>
</comment>
<dbReference type="Gene3D" id="3.40.50.150">
    <property type="entry name" value="Vaccinia Virus protein VP39"/>
    <property type="match status" value="1"/>
</dbReference>
<reference evidence="2 3" key="1">
    <citation type="journal article" date="2019" name="Emerg. Microbes Infect.">
        <title>Comprehensive subspecies identification of 175 nontuberculous mycobacteria species based on 7547 genomic profiles.</title>
        <authorList>
            <person name="Matsumoto Y."/>
            <person name="Kinjo T."/>
            <person name="Motooka D."/>
            <person name="Nabeya D."/>
            <person name="Jung N."/>
            <person name="Uechi K."/>
            <person name="Horii T."/>
            <person name="Iida T."/>
            <person name="Fujita J."/>
            <person name="Nakamura S."/>
        </authorList>
    </citation>
    <scope>NUCLEOTIDE SEQUENCE [LARGE SCALE GENOMIC DNA]</scope>
    <source>
        <strain evidence="2 3">JCM 30725</strain>
    </source>
</reference>
<name>A0A7I9YL44_MYCBU</name>
<feature type="domain" description="Methyltransferase" evidence="1">
    <location>
        <begin position="63"/>
        <end position="152"/>
    </location>
</feature>
<proteinExistence type="predicted"/>